<accession>A0A5C6CMJ0</accession>
<dbReference type="Proteomes" id="UP000316304">
    <property type="component" value="Unassembled WGS sequence"/>
</dbReference>
<keyword evidence="2" id="KW-1185">Reference proteome</keyword>
<comment type="caution">
    <text evidence="1">The sequence shown here is derived from an EMBL/GenBank/DDBJ whole genome shotgun (WGS) entry which is preliminary data.</text>
</comment>
<sequence length="235" mass="25432">MTPNQPRFTLPPTHVQFVVLIVCLSAWCGSQATTLHAVELRVGAARTSITPGGPVALSGQFAIRIAKDVESPVTANVMVPESHDGDKTLDLAIMVSCDLVVIGEDVQSRIRKAVAEKLPVVDAQKLFVNITHTQTAPVMVEGKYVIPAEGVMQPADYVDFLVEQVRDAVVDAWNARQPAGVSWGLSHAVVAQNRRSVYSSGTAAMYGSTHKPEFRGIEGYEDHDIDVLSILECRD</sequence>
<protein>
    <submittedName>
        <fullName evidence="1">Uncharacterized protein</fullName>
    </submittedName>
</protein>
<dbReference type="AlphaFoldDB" id="A0A5C6CMJ0"/>
<reference evidence="1 2" key="1">
    <citation type="submission" date="2019-02" db="EMBL/GenBank/DDBJ databases">
        <title>Deep-cultivation of Planctomycetes and their phenomic and genomic characterization uncovers novel biology.</title>
        <authorList>
            <person name="Wiegand S."/>
            <person name="Jogler M."/>
            <person name="Boedeker C."/>
            <person name="Pinto D."/>
            <person name="Vollmers J."/>
            <person name="Rivas-Marin E."/>
            <person name="Kohn T."/>
            <person name="Peeters S.H."/>
            <person name="Heuer A."/>
            <person name="Rast P."/>
            <person name="Oberbeckmann S."/>
            <person name="Bunk B."/>
            <person name="Jeske O."/>
            <person name="Meyerdierks A."/>
            <person name="Storesund J.E."/>
            <person name="Kallscheuer N."/>
            <person name="Luecker S."/>
            <person name="Lage O.M."/>
            <person name="Pohl T."/>
            <person name="Merkel B.J."/>
            <person name="Hornburger P."/>
            <person name="Mueller R.-W."/>
            <person name="Bruemmer F."/>
            <person name="Labrenz M."/>
            <person name="Spormann A.M."/>
            <person name="Op Den Camp H."/>
            <person name="Overmann J."/>
            <person name="Amann R."/>
            <person name="Jetten M.S.M."/>
            <person name="Mascher T."/>
            <person name="Medema M.H."/>
            <person name="Devos D.P."/>
            <person name="Kaster A.-K."/>
            <person name="Ovreas L."/>
            <person name="Rohde M."/>
            <person name="Galperin M.Y."/>
            <person name="Jogler C."/>
        </authorList>
    </citation>
    <scope>NUCLEOTIDE SEQUENCE [LARGE SCALE GENOMIC DNA]</scope>
    <source>
        <strain evidence="1 2">Pla52o</strain>
    </source>
</reference>
<gene>
    <name evidence="1" type="ORF">Pla52o_15830</name>
</gene>
<organism evidence="1 2">
    <name type="scientific">Novipirellula galeiformis</name>
    <dbReference type="NCBI Taxonomy" id="2528004"/>
    <lineage>
        <taxon>Bacteria</taxon>
        <taxon>Pseudomonadati</taxon>
        <taxon>Planctomycetota</taxon>
        <taxon>Planctomycetia</taxon>
        <taxon>Pirellulales</taxon>
        <taxon>Pirellulaceae</taxon>
        <taxon>Novipirellula</taxon>
    </lineage>
</organism>
<dbReference type="EMBL" id="SJPT01000002">
    <property type="protein sequence ID" value="TWU25285.1"/>
    <property type="molecule type" value="Genomic_DNA"/>
</dbReference>
<name>A0A5C6CMJ0_9BACT</name>
<evidence type="ECO:0000313" key="1">
    <source>
        <dbReference type="EMBL" id="TWU25285.1"/>
    </source>
</evidence>
<proteinExistence type="predicted"/>
<dbReference type="RefSeq" id="WP_231612156.1">
    <property type="nucleotide sequence ID" value="NZ_SJPT01000002.1"/>
</dbReference>
<evidence type="ECO:0000313" key="2">
    <source>
        <dbReference type="Proteomes" id="UP000316304"/>
    </source>
</evidence>